<protein>
    <submittedName>
        <fullName evidence="2">Uncharacterized protein</fullName>
    </submittedName>
</protein>
<organism evidence="2 3">
    <name type="scientific">Eumeta variegata</name>
    <name type="common">Bagworm moth</name>
    <name type="synonym">Eumeta japonica</name>
    <dbReference type="NCBI Taxonomy" id="151549"/>
    <lineage>
        <taxon>Eukaryota</taxon>
        <taxon>Metazoa</taxon>
        <taxon>Ecdysozoa</taxon>
        <taxon>Arthropoda</taxon>
        <taxon>Hexapoda</taxon>
        <taxon>Insecta</taxon>
        <taxon>Pterygota</taxon>
        <taxon>Neoptera</taxon>
        <taxon>Endopterygota</taxon>
        <taxon>Lepidoptera</taxon>
        <taxon>Glossata</taxon>
        <taxon>Ditrysia</taxon>
        <taxon>Tineoidea</taxon>
        <taxon>Psychidae</taxon>
        <taxon>Oiketicinae</taxon>
        <taxon>Eumeta</taxon>
    </lineage>
</organism>
<evidence type="ECO:0000313" key="2">
    <source>
        <dbReference type="EMBL" id="GBP48492.1"/>
    </source>
</evidence>
<feature type="region of interest" description="Disordered" evidence="1">
    <location>
        <begin position="58"/>
        <end position="85"/>
    </location>
</feature>
<keyword evidence="3" id="KW-1185">Reference proteome</keyword>
<evidence type="ECO:0000313" key="3">
    <source>
        <dbReference type="Proteomes" id="UP000299102"/>
    </source>
</evidence>
<feature type="compositionally biased region" description="Basic and acidic residues" evidence="1">
    <location>
        <begin position="76"/>
        <end position="85"/>
    </location>
</feature>
<reference evidence="2 3" key="1">
    <citation type="journal article" date="2019" name="Commun. Biol.">
        <title>The bagworm genome reveals a unique fibroin gene that provides high tensile strength.</title>
        <authorList>
            <person name="Kono N."/>
            <person name="Nakamura H."/>
            <person name="Ohtoshi R."/>
            <person name="Tomita M."/>
            <person name="Numata K."/>
            <person name="Arakawa K."/>
        </authorList>
    </citation>
    <scope>NUCLEOTIDE SEQUENCE [LARGE SCALE GENOMIC DNA]</scope>
</reference>
<name>A0A4C1WDF3_EUMVA</name>
<dbReference type="Proteomes" id="UP000299102">
    <property type="component" value="Unassembled WGS sequence"/>
</dbReference>
<comment type="caution">
    <text evidence="2">The sequence shown here is derived from an EMBL/GenBank/DDBJ whole genome shotgun (WGS) entry which is preliminary data.</text>
</comment>
<proteinExistence type="predicted"/>
<dbReference type="EMBL" id="BGZK01000525">
    <property type="protein sequence ID" value="GBP48492.1"/>
    <property type="molecule type" value="Genomic_DNA"/>
</dbReference>
<dbReference type="AlphaFoldDB" id="A0A4C1WDF3"/>
<accession>A0A4C1WDF3</accession>
<gene>
    <name evidence="2" type="ORF">EVAR_16161_1</name>
</gene>
<evidence type="ECO:0000256" key="1">
    <source>
        <dbReference type="SAM" id="MobiDB-lite"/>
    </source>
</evidence>
<sequence>MVMQNKANTHVKISDSRDVQTRELAGVKLRLRVAADTHHFHVRLATNPIFVHVQNHKAPARAASEPPGAVMAAETSRTRAEIPLA</sequence>